<dbReference type="RefSeq" id="WP_096487280.1">
    <property type="nucleotide sequence ID" value="NZ_AP014809.1"/>
</dbReference>
<dbReference type="EMBL" id="AP014809">
    <property type="protein sequence ID" value="BAU93575.1"/>
    <property type="molecule type" value="Genomic_DNA"/>
</dbReference>
<dbReference type="Proteomes" id="UP000218288">
    <property type="component" value="Chromosome"/>
</dbReference>
<accession>A0A160PKK2</accession>
<evidence type="ECO:0000259" key="1">
    <source>
        <dbReference type="Pfam" id="PF01243"/>
    </source>
</evidence>
<evidence type="ECO:0000313" key="2">
    <source>
        <dbReference type="EMBL" id="BAU93575.1"/>
    </source>
</evidence>
<dbReference type="Pfam" id="PF01243">
    <property type="entry name" value="PNPOx_N"/>
    <property type="match status" value="2"/>
</dbReference>
<feature type="domain" description="Pyridoxamine 5'-phosphate oxidase N-terminal" evidence="1">
    <location>
        <begin position="41"/>
        <end position="146"/>
    </location>
</feature>
<name>A0A160PKK2_9HYPH</name>
<dbReference type="InterPro" id="IPR012349">
    <property type="entry name" value="Split_barrel_FMN-bd"/>
</dbReference>
<dbReference type="Gene3D" id="2.30.110.10">
    <property type="entry name" value="Electron Transport, Fmn-binding Protein, Chain A"/>
    <property type="match status" value="1"/>
</dbReference>
<dbReference type="OrthoDB" id="9786134at2"/>
<dbReference type="PANTHER" id="PTHR42815">
    <property type="entry name" value="FAD-BINDING, PUTATIVE (AFU_ORTHOLOGUE AFUA_6G07600)-RELATED"/>
    <property type="match status" value="1"/>
</dbReference>
<reference evidence="2 3" key="1">
    <citation type="journal article" date="2016" name="Genome Announc.">
        <title>Complete Genome Sequence of Methylobacterium populi P-1M, Isolated from Pink-Pigmented Household Biofilm.</title>
        <authorList>
            <person name="Morohoshi T."/>
            <person name="Ikeda T."/>
        </authorList>
    </citation>
    <scope>NUCLEOTIDE SEQUENCE [LARGE SCALE GENOMIC DNA]</scope>
    <source>
        <strain evidence="2 3">P-1M</strain>
    </source>
</reference>
<proteinExistence type="predicted"/>
<feature type="domain" description="Pyridoxamine 5'-phosphate oxidase N-terminal" evidence="1">
    <location>
        <begin position="174"/>
        <end position="277"/>
    </location>
</feature>
<evidence type="ECO:0000313" key="3">
    <source>
        <dbReference type="Proteomes" id="UP000218288"/>
    </source>
</evidence>
<organism evidence="2 3">
    <name type="scientific">Methylorubrum populi</name>
    <dbReference type="NCBI Taxonomy" id="223967"/>
    <lineage>
        <taxon>Bacteria</taxon>
        <taxon>Pseudomonadati</taxon>
        <taxon>Pseudomonadota</taxon>
        <taxon>Alphaproteobacteria</taxon>
        <taxon>Hyphomicrobiales</taxon>
        <taxon>Methylobacteriaceae</taxon>
        <taxon>Methylorubrum</taxon>
    </lineage>
</organism>
<protein>
    <submittedName>
        <fullName evidence="2">Pyridoxamine 5'-phosphate oxidase-related</fullName>
    </submittedName>
</protein>
<gene>
    <name evidence="2" type="ORF">MPPM_4970</name>
</gene>
<dbReference type="AlphaFoldDB" id="A0A160PKK2"/>
<dbReference type="InterPro" id="IPR011576">
    <property type="entry name" value="Pyridox_Oxase_N"/>
</dbReference>
<dbReference type="SUPFAM" id="SSF50475">
    <property type="entry name" value="FMN-binding split barrel"/>
    <property type="match status" value="1"/>
</dbReference>
<sequence>MSRQAANPSSPWHRGEVAIQEHVGIAGRMAELGPRVIRDHLNEQHRAFFPLLPFAVIGSVDADGRPWATLREGAPGFLHAPDPFQLRVEAPRDPDDPAEAGLRDEEGVALLGIELATRRRNRLNGRIERSGPEGFAVRVEQSFGNCPQYIRIRHEVGPDVPWASRPRPRVSDRLDAAARAVVAAAETFFVASAVEEAGGRRQIDVSHRGGPAGFVRVDAEGRLTIPDYSGNRFFNTLGNMLENPRAGIVFPDFATGDLLQMSGRTEVVLEPAAEERIEGAERLWRFMPERVVFRAGALRLRFAAADAA</sequence>
<dbReference type="PANTHER" id="PTHR42815:SF2">
    <property type="entry name" value="FAD-BINDING, PUTATIVE (AFU_ORTHOLOGUE AFUA_6G07600)-RELATED"/>
    <property type="match status" value="1"/>
</dbReference>